<sequence>MSSVFFLLLVIVATNQLHGQTRNDTWFRADKAVNADPSGENFYDPNPGVPGTFGNPGGDGTPVTTWFDIIDFDEQNAIPHPASINDYPNAWDGSPPGFDYSFGSSFLWPTGSVPNLPVFRRNNTDNLNFNPVIQFDGNDNGGAGEALHFRSNAQEDIAVFIVFKAVGSGNTAETQRLLFGGVVDTLHTSLDQDDWAGNLSLGVADNNRFSIGRTWYTGPQADTDPNLYDINQNQEFFESGTIDLMGEPTIGVFTRTTSFEQEALDTWVNGIHDINILRNDPFADNPLFDYNRLGKHFNSSDADRNLTGDIAEVMLIDVSSTNPITNTVRQRVESYLAIKYGITLTNENQLGSIAGNGTYDYLAANGSIIWQSDVTYKHDIAGIGRDRHQSVLNPSYRLWYNLDQRISKSVNADAIVTISTDTDFVSDNLMIDDDLMTPERTPIDGSLFQYDHNYLLWGNNDLSINQTNVELPAGINFRLEREWKVQLTRTRPGQVDPITGVSVRVDLSGSDILSNGDCGIKLLIDTDGDGDFTTGAITQIDATSIDGNDNAYFDGIDFLDGEVFTIGFGDIEPPTATNPTAIVVCDTVPAPDPSVVNDEDDNCAVDTVVHISDSSDGMSNPETITRTYRVTDTSGNFIDVTHIIEVYTSPDAGSDNTIEICEGDPTLVNLPSSLLGTPQIGGSWNDDDNAFGGMMPDPNITNINFSGLVPGSYDFTYTLTATAPCVDATATVTVTIEPQPTADAHEPSVQTVFEECGLAHVVDASSAMGNGTWTMENGPGNLTFGTNASDPDQTLTVDAYGTYTFRWTDVNGNCNDFDEITVTFYEDPTTANAGPDIQQCDNGTFNMAANVPTVGSGMWTEINGPGLSIDTPSDPTTGISGLPVGQSATLEWTISNGTCPSSSDTVIITNNPTPTVSVDTFANPSACGVNDGNIFLLFSNVPDGQYTIIHDSGSFPNVNVVFQSATINGLPAGNYNNLRIIINGCPSNPDGDDVNLIAPGSPDIDPIADVTACDSFDLSGISITGTNLTSPSFYDAPGGPGGGGNTIAPNAVLNSTTTVYVWDENGICSDEESFTVTVDPTVTPAFSFTTTYCEGATPGALPAVSDNGITGTWAPNAIDTNITGDTDYTFTPDDPSQCGEAVDVTVTVDPTVTPAFSFTTTYCEGATPGALPAVSDNGITGTWAPNAIDTNITGDTDYTFTPDDPSQCGEAVDVTVTVDQTPVADAPSDVTACDSYTLPALANGNYFTGAGGTGSALSAGDMVNASTTLHVFSPANGSCPEVDNTFTVTISGFNISTTVENETCWESLDGSVSVNTDTTDLPLTVQLNSMLPMVFASNSFDLDDLAAGNYQMTIIDGSGCESNTVFEVLPGGPNLEATIEPIYSCDSGLPSNSVEVTLLDSSIVNEVLYALDSTNPNDFVISPDFNNISPGNHTLSIMHNNGCLVEIPFTIEETTPLSLSLSNDYINEITANASGGFPPYTYYFENDGGSSTNTYTITRSGTFEVTVIDGRGCEATSSITLNLVEITIPNFFTPNNDGQNDFWKPRNMELFPDIQTFIFDRYGRKLEIMGQLDNGWDGRYQSQAMPSGDYWYIVQLNDGSGREFVGHFTLYR</sequence>
<dbReference type="Pfam" id="PF26628">
    <property type="entry name" value="DUF8202"/>
    <property type="match status" value="1"/>
</dbReference>
<name>A0ABV8PQ67_9FLAO</name>
<dbReference type="Proteomes" id="UP001595841">
    <property type="component" value="Unassembled WGS sequence"/>
</dbReference>
<evidence type="ECO:0000313" key="3">
    <source>
        <dbReference type="EMBL" id="MFC4221308.1"/>
    </source>
</evidence>
<organism evidence="3 4">
    <name type="scientific">Flagellimonas marina</name>
    <dbReference type="NCBI Taxonomy" id="1775168"/>
    <lineage>
        <taxon>Bacteria</taxon>
        <taxon>Pseudomonadati</taxon>
        <taxon>Bacteroidota</taxon>
        <taxon>Flavobacteriia</taxon>
        <taxon>Flavobacteriales</taxon>
        <taxon>Flavobacteriaceae</taxon>
        <taxon>Flagellimonas</taxon>
    </lineage>
</organism>
<evidence type="ECO:0000313" key="4">
    <source>
        <dbReference type="Proteomes" id="UP001595841"/>
    </source>
</evidence>
<dbReference type="EMBL" id="JBHSCL010000009">
    <property type="protein sequence ID" value="MFC4221308.1"/>
    <property type="molecule type" value="Genomic_DNA"/>
</dbReference>
<proteinExistence type="predicted"/>
<comment type="caution">
    <text evidence="3">The sequence shown here is derived from an EMBL/GenBank/DDBJ whole genome shotgun (WGS) entry which is preliminary data.</text>
</comment>
<evidence type="ECO:0000259" key="2">
    <source>
        <dbReference type="Pfam" id="PF26628"/>
    </source>
</evidence>
<gene>
    <name evidence="3" type="ORF">ACFOWS_14240</name>
</gene>
<dbReference type="Gene3D" id="2.60.40.10">
    <property type="entry name" value="Immunoglobulins"/>
    <property type="match status" value="1"/>
</dbReference>
<accession>A0ABV8PQ67</accession>
<dbReference type="RefSeq" id="WP_379765824.1">
    <property type="nucleotide sequence ID" value="NZ_JBHSCL010000009.1"/>
</dbReference>
<dbReference type="Gene3D" id="2.60.40.1220">
    <property type="match status" value="1"/>
</dbReference>
<dbReference type="Pfam" id="PF13585">
    <property type="entry name" value="CHU_C"/>
    <property type="match status" value="1"/>
</dbReference>
<keyword evidence="4" id="KW-1185">Reference proteome</keyword>
<dbReference type="InterPro" id="IPR058515">
    <property type="entry name" value="DUF8202"/>
</dbReference>
<reference evidence="4" key="1">
    <citation type="journal article" date="2019" name="Int. J. Syst. Evol. Microbiol.">
        <title>The Global Catalogue of Microorganisms (GCM) 10K type strain sequencing project: providing services to taxonomists for standard genome sequencing and annotation.</title>
        <authorList>
            <consortium name="The Broad Institute Genomics Platform"/>
            <consortium name="The Broad Institute Genome Sequencing Center for Infectious Disease"/>
            <person name="Wu L."/>
            <person name="Ma J."/>
        </authorList>
    </citation>
    <scope>NUCLEOTIDE SEQUENCE [LARGE SCALE GENOMIC DNA]</scope>
    <source>
        <strain evidence="4">CGMCC 1.15774</strain>
    </source>
</reference>
<dbReference type="NCBIfam" id="TIGR04131">
    <property type="entry name" value="Bac_Flav_CTERM"/>
    <property type="match status" value="1"/>
</dbReference>
<keyword evidence="1" id="KW-0732">Signal</keyword>
<feature type="domain" description="DUF8202" evidence="2">
    <location>
        <begin position="329"/>
        <end position="561"/>
    </location>
</feature>
<evidence type="ECO:0000256" key="1">
    <source>
        <dbReference type="ARBA" id="ARBA00022729"/>
    </source>
</evidence>
<dbReference type="InterPro" id="IPR026341">
    <property type="entry name" value="T9SS_type_B"/>
</dbReference>
<dbReference type="InterPro" id="IPR014755">
    <property type="entry name" value="Cu-Rt/internalin_Ig-like"/>
</dbReference>
<dbReference type="InterPro" id="IPR013783">
    <property type="entry name" value="Ig-like_fold"/>
</dbReference>
<protein>
    <submittedName>
        <fullName evidence="3">T9SS type B sorting domain-containing protein</fullName>
    </submittedName>
</protein>